<reference evidence="10 11" key="1">
    <citation type="journal article" date="2016" name="BMC Genomics">
        <title>Combined genomic and structural analyses of a cultured magnetotactic bacterium reveals its niche adaptation to a dynamic environment.</title>
        <authorList>
            <person name="Araujo A.C."/>
            <person name="Morillo V."/>
            <person name="Cypriano J."/>
            <person name="Teixeira L.C."/>
            <person name="Leao P."/>
            <person name="Lyra S."/>
            <person name="Almeida L.G."/>
            <person name="Bazylinski D.A."/>
            <person name="Vasconcellos A.T."/>
            <person name="Abreu F."/>
            <person name="Lins U."/>
        </authorList>
    </citation>
    <scope>NUCLEOTIDE SEQUENCE [LARGE SCALE GENOMIC DNA]</scope>
    <source>
        <strain evidence="10 11">IT-1</strain>
    </source>
</reference>
<dbReference type="STRING" id="1434232.MAIT1_01754"/>
<dbReference type="InterPro" id="IPR051829">
    <property type="entry name" value="Multiheme_Cytochr_ET"/>
</dbReference>
<evidence type="ECO:0000313" key="10">
    <source>
        <dbReference type="EMBL" id="OSM01725.1"/>
    </source>
</evidence>
<keyword evidence="3" id="KW-0813">Transport</keyword>
<evidence type="ECO:0000259" key="9">
    <source>
        <dbReference type="Pfam" id="PF14537"/>
    </source>
</evidence>
<proteinExistence type="predicted"/>
<accession>A0A1Y2K3V7</accession>
<dbReference type="InterPro" id="IPR036280">
    <property type="entry name" value="Multihaem_cyt_sf"/>
</dbReference>
<evidence type="ECO:0000256" key="6">
    <source>
        <dbReference type="ARBA" id="ARBA00022729"/>
    </source>
</evidence>
<dbReference type="Pfam" id="PF14537">
    <property type="entry name" value="Cytochrom_c3_2"/>
    <property type="match status" value="1"/>
</dbReference>
<feature type="domain" description="Tetrahaem cytochrome" evidence="9">
    <location>
        <begin position="29"/>
        <end position="127"/>
    </location>
</feature>
<gene>
    <name evidence="10" type="ORF">MAIT1_01754</name>
</gene>
<dbReference type="PANTHER" id="PTHR35038">
    <property type="entry name" value="DISSIMILATORY SULFITE REDUCTASE SIRA"/>
    <property type="match status" value="1"/>
</dbReference>
<dbReference type="EMBL" id="LVJN01000020">
    <property type="protein sequence ID" value="OSM01725.1"/>
    <property type="molecule type" value="Genomic_DNA"/>
</dbReference>
<evidence type="ECO:0000256" key="2">
    <source>
        <dbReference type="ARBA" id="ARBA00004196"/>
    </source>
</evidence>
<keyword evidence="7" id="KW-0249">Electron transport</keyword>
<evidence type="ECO:0000256" key="5">
    <source>
        <dbReference type="ARBA" id="ARBA00022723"/>
    </source>
</evidence>
<comment type="cofactor">
    <cofactor evidence="1">
        <name>heme c</name>
        <dbReference type="ChEBI" id="CHEBI:61717"/>
    </cofactor>
</comment>
<evidence type="ECO:0000256" key="3">
    <source>
        <dbReference type="ARBA" id="ARBA00022448"/>
    </source>
</evidence>
<comment type="caution">
    <text evidence="10">The sequence shown here is derived from an EMBL/GenBank/DDBJ whole genome shotgun (WGS) entry which is preliminary data.</text>
</comment>
<dbReference type="GO" id="GO:0030313">
    <property type="term" value="C:cell envelope"/>
    <property type="evidence" value="ECO:0007669"/>
    <property type="project" value="UniProtKB-SubCell"/>
</dbReference>
<dbReference type="AlphaFoldDB" id="A0A1Y2K3V7"/>
<evidence type="ECO:0000256" key="8">
    <source>
        <dbReference type="ARBA" id="ARBA00023004"/>
    </source>
</evidence>
<keyword evidence="6" id="KW-0732">Signal</keyword>
<dbReference type="InterPro" id="IPR012286">
    <property type="entry name" value="Tetrahaem_cytochrome"/>
</dbReference>
<sequence length="279" mass="31457">MKGMGARDPQSGEFVSLWVDHARFANSSHRDLACQDCHEDGYVRYPHEPEESSKTLKCLDCHDDNRRIEEKFEKVGQEFAQSVHAQRIKKGFNCFSCHNPHDFAMQREEMPIEEVIAQDNGFCLNCHLSEERFSQLTQRSFIANLEKTHGDWLPNPAMHWQKVRCIECHTPHTAETSHVVLSAKQAEHRCVACHSKDSILLTKLYKYRHNEQLEKVGVVNAALLGEAYIIGSTRVDWLDKLSLILVAATALGVAGHGLGRFIGGLKRSSRSGKGENGHG</sequence>
<evidence type="ECO:0000256" key="4">
    <source>
        <dbReference type="ARBA" id="ARBA00022617"/>
    </source>
</evidence>
<organism evidence="10 11">
    <name type="scientific">Magnetofaba australis IT-1</name>
    <dbReference type="NCBI Taxonomy" id="1434232"/>
    <lineage>
        <taxon>Bacteria</taxon>
        <taxon>Pseudomonadati</taxon>
        <taxon>Pseudomonadota</taxon>
        <taxon>Magnetococcia</taxon>
        <taxon>Magnetococcales</taxon>
        <taxon>Magnetococcaceae</taxon>
        <taxon>Magnetofaba</taxon>
    </lineage>
</organism>
<dbReference type="Proteomes" id="UP000194003">
    <property type="component" value="Unassembled WGS sequence"/>
</dbReference>
<dbReference type="SUPFAM" id="SSF48695">
    <property type="entry name" value="Multiheme cytochromes"/>
    <property type="match status" value="1"/>
</dbReference>
<evidence type="ECO:0000313" key="11">
    <source>
        <dbReference type="Proteomes" id="UP000194003"/>
    </source>
</evidence>
<keyword evidence="5" id="KW-0479">Metal-binding</keyword>
<keyword evidence="8" id="KW-0408">Iron</keyword>
<evidence type="ECO:0000256" key="7">
    <source>
        <dbReference type="ARBA" id="ARBA00022982"/>
    </source>
</evidence>
<protein>
    <submittedName>
        <fullName evidence="10">Putative nitrate/TMAO reductase, membrane-bound tetraheme cytochrome c subunit</fullName>
    </submittedName>
</protein>
<evidence type="ECO:0000256" key="1">
    <source>
        <dbReference type="ARBA" id="ARBA00001926"/>
    </source>
</evidence>
<comment type="subcellular location">
    <subcellularLocation>
        <location evidence="2">Cell envelope</location>
    </subcellularLocation>
</comment>
<dbReference type="Gene3D" id="1.10.1130.10">
    <property type="entry name" value="Flavocytochrome C3, Chain A"/>
    <property type="match status" value="2"/>
</dbReference>
<name>A0A1Y2K3V7_9PROT</name>
<dbReference type="GO" id="GO:0046872">
    <property type="term" value="F:metal ion binding"/>
    <property type="evidence" value="ECO:0007669"/>
    <property type="project" value="UniProtKB-KW"/>
</dbReference>
<keyword evidence="4" id="KW-0349">Heme</keyword>
<keyword evidence="11" id="KW-1185">Reference proteome</keyword>